<protein>
    <submittedName>
        <fullName evidence="2">Uncharacterized protein</fullName>
    </submittedName>
</protein>
<dbReference type="AlphaFoldDB" id="A0A370N800"/>
<dbReference type="Proteomes" id="UP000254875">
    <property type="component" value="Unassembled WGS sequence"/>
</dbReference>
<reference evidence="3" key="1">
    <citation type="submission" date="2018-05" db="EMBL/GenBank/DDBJ databases">
        <authorList>
            <person name="Feng T."/>
        </authorList>
    </citation>
    <scope>NUCLEOTIDE SEQUENCE [LARGE SCALE GENOMIC DNA]</scope>
    <source>
        <strain evidence="3">S27</strain>
    </source>
</reference>
<feature type="compositionally biased region" description="Polar residues" evidence="1">
    <location>
        <begin position="24"/>
        <end position="37"/>
    </location>
</feature>
<accession>A0A370N800</accession>
<evidence type="ECO:0000256" key="1">
    <source>
        <dbReference type="SAM" id="MobiDB-lite"/>
    </source>
</evidence>
<organism evidence="2 3">
    <name type="scientific">Paraburkholderia lacunae</name>
    <dbReference type="NCBI Taxonomy" id="2211104"/>
    <lineage>
        <taxon>Bacteria</taxon>
        <taxon>Pseudomonadati</taxon>
        <taxon>Pseudomonadota</taxon>
        <taxon>Betaproteobacteria</taxon>
        <taxon>Burkholderiales</taxon>
        <taxon>Burkholderiaceae</taxon>
        <taxon>Paraburkholderia</taxon>
    </lineage>
</organism>
<feature type="region of interest" description="Disordered" evidence="1">
    <location>
        <begin position="24"/>
        <end position="62"/>
    </location>
</feature>
<gene>
    <name evidence="2" type="ORF">DLM46_15180</name>
</gene>
<dbReference type="EMBL" id="QHKS01000009">
    <property type="protein sequence ID" value="RDK01711.1"/>
    <property type="molecule type" value="Genomic_DNA"/>
</dbReference>
<keyword evidence="3" id="KW-1185">Reference proteome</keyword>
<sequence>MTMGAAVTGTAVIGEVTGVVTTKTAPRGTTTDTNGTNVAFGVPKLPQAHPVRKRDPGGQGCL</sequence>
<evidence type="ECO:0000313" key="3">
    <source>
        <dbReference type="Proteomes" id="UP000254875"/>
    </source>
</evidence>
<proteinExistence type="predicted"/>
<evidence type="ECO:0000313" key="2">
    <source>
        <dbReference type="EMBL" id="RDK01711.1"/>
    </source>
</evidence>
<comment type="caution">
    <text evidence="2">The sequence shown here is derived from an EMBL/GenBank/DDBJ whole genome shotgun (WGS) entry which is preliminary data.</text>
</comment>
<name>A0A370N800_9BURK</name>